<dbReference type="SUPFAM" id="SSF141523">
    <property type="entry name" value="L,D-transpeptidase catalytic domain-like"/>
    <property type="match status" value="1"/>
</dbReference>
<evidence type="ECO:0000256" key="6">
    <source>
        <dbReference type="ARBA" id="ARBA00023316"/>
    </source>
</evidence>
<dbReference type="InterPro" id="IPR036366">
    <property type="entry name" value="PGBDSf"/>
</dbReference>
<keyword evidence="6 7" id="KW-0961">Cell wall biogenesis/degradation</keyword>
<dbReference type="InterPro" id="IPR036365">
    <property type="entry name" value="PGBD-like_sf"/>
</dbReference>
<evidence type="ECO:0000259" key="8">
    <source>
        <dbReference type="PROSITE" id="PS52029"/>
    </source>
</evidence>
<dbReference type="InterPro" id="IPR045380">
    <property type="entry name" value="LD_TPept_scaffold_dom"/>
</dbReference>
<dbReference type="PANTHER" id="PTHR41533">
    <property type="entry name" value="L,D-TRANSPEPTIDASE HI_1667-RELATED"/>
    <property type="match status" value="1"/>
</dbReference>
<dbReference type="Pfam" id="PF20142">
    <property type="entry name" value="Scaffold"/>
    <property type="match status" value="1"/>
</dbReference>
<gene>
    <name evidence="9" type="ORF">AL00_01615</name>
</gene>
<protein>
    <submittedName>
        <fullName evidence="9">Peptidoglycan-binding protein</fullName>
    </submittedName>
</protein>
<evidence type="ECO:0000313" key="10">
    <source>
        <dbReference type="Proteomes" id="UP000028135"/>
    </source>
</evidence>
<evidence type="ECO:0000256" key="4">
    <source>
        <dbReference type="ARBA" id="ARBA00022960"/>
    </source>
</evidence>
<comment type="caution">
    <text evidence="9">The sequence shown here is derived from an EMBL/GenBank/DDBJ whole genome shotgun (WGS) entry which is preliminary data.</text>
</comment>
<comment type="similarity">
    <text evidence="2">Belongs to the YkuD family.</text>
</comment>
<accession>A0A8E0WVC6</accession>
<evidence type="ECO:0000256" key="3">
    <source>
        <dbReference type="ARBA" id="ARBA00022679"/>
    </source>
</evidence>
<sequence>MPAPLSQADLRAAVQKDEVRSLYAAVGWRACWSVAAERQLTDALDERAKHGLDRIDFGPLPSSSDSAIDRELKLTRLALAYASALAHGLVDPAALHPVYTLPRPDMNVPVALASAIKAGRLGQWLESLAPATDEYRRLSVAYLHYSSRALEDARKRLPDNGLIHVGDRDPRIAAIADQLVNNDYLSWGNLDRAVGDNERRPVYTVWLESAIKRFQEDYGIAADGIIGPDTFGILNLRAQDRARALAVALERRRWMPRTLPATRIDVNIAAARLRYIRDGLVMDERRAIVGRPDWTTPLLRSPIFRLVANPTWTVPKSIQQAELSDIDAAYLRRNNMVMRGGWIIQQPGPDNALGEVIFDMRNAHAIYLHDTSAPALFERSERHLSHGCVRVEDALGFAQMLASDEGVLDKWLAARASGQEQFVDLPREIPVRLLYRNVFVRPSGEIAFRADPYGWNDAVAQRLGFIGTGRKSQPAAIDIGP</sequence>
<reference evidence="9 10" key="1">
    <citation type="submission" date="2014-05" db="EMBL/GenBank/DDBJ databases">
        <title>Genome Announcement of Sphingobium lucknowense F2.</title>
        <authorList>
            <person name="Lal R."/>
            <person name="Negi V."/>
            <person name="Lata P."/>
            <person name="Sangwan N."/>
            <person name="Gupta S.K."/>
            <person name="Rao D.L.N."/>
            <person name="Das S."/>
        </authorList>
    </citation>
    <scope>NUCLEOTIDE SEQUENCE [LARGE SCALE GENOMIC DNA]</scope>
    <source>
        <strain evidence="9 10">F2</strain>
    </source>
</reference>
<name>A0A8E0WVC6_9SPHN</name>
<dbReference type="InterPro" id="IPR038063">
    <property type="entry name" value="Transpep_catalytic_dom"/>
</dbReference>
<evidence type="ECO:0000313" key="9">
    <source>
        <dbReference type="EMBL" id="KER38054.1"/>
    </source>
</evidence>
<keyword evidence="3" id="KW-0808">Transferase</keyword>
<proteinExistence type="inferred from homology"/>
<dbReference type="GO" id="GO:0008360">
    <property type="term" value="P:regulation of cell shape"/>
    <property type="evidence" value="ECO:0007669"/>
    <property type="project" value="UniProtKB-UniRule"/>
</dbReference>
<dbReference type="Proteomes" id="UP000028135">
    <property type="component" value="Unassembled WGS sequence"/>
</dbReference>
<dbReference type="Gene3D" id="1.10.101.10">
    <property type="entry name" value="PGBD-like superfamily/PGBD"/>
    <property type="match status" value="1"/>
</dbReference>
<dbReference type="GO" id="GO:0009252">
    <property type="term" value="P:peptidoglycan biosynthetic process"/>
    <property type="evidence" value="ECO:0007669"/>
    <property type="project" value="UniProtKB-UniPathway"/>
</dbReference>
<dbReference type="Pfam" id="PF03734">
    <property type="entry name" value="YkuD"/>
    <property type="match status" value="1"/>
</dbReference>
<comment type="pathway">
    <text evidence="1 7">Cell wall biogenesis; peptidoglycan biosynthesis.</text>
</comment>
<dbReference type="CDD" id="cd16913">
    <property type="entry name" value="YkuD_like"/>
    <property type="match status" value="1"/>
</dbReference>
<dbReference type="GO" id="GO:0004180">
    <property type="term" value="F:carboxypeptidase activity"/>
    <property type="evidence" value="ECO:0007669"/>
    <property type="project" value="UniProtKB-ARBA"/>
</dbReference>
<organism evidence="9 10">
    <name type="scientific">Sphingobium indicum F2</name>
    <dbReference type="NCBI Taxonomy" id="1450518"/>
    <lineage>
        <taxon>Bacteria</taxon>
        <taxon>Pseudomonadati</taxon>
        <taxon>Pseudomonadota</taxon>
        <taxon>Alphaproteobacteria</taxon>
        <taxon>Sphingomonadales</taxon>
        <taxon>Sphingomonadaceae</taxon>
        <taxon>Sphingobium</taxon>
    </lineage>
</organism>
<evidence type="ECO:0000256" key="2">
    <source>
        <dbReference type="ARBA" id="ARBA00005992"/>
    </source>
</evidence>
<dbReference type="InterPro" id="IPR052905">
    <property type="entry name" value="LD-transpeptidase_YkuD-like"/>
</dbReference>
<evidence type="ECO:0000256" key="5">
    <source>
        <dbReference type="ARBA" id="ARBA00022984"/>
    </source>
</evidence>
<dbReference type="GO" id="GO:0016740">
    <property type="term" value="F:transferase activity"/>
    <property type="evidence" value="ECO:0007669"/>
    <property type="project" value="UniProtKB-KW"/>
</dbReference>
<evidence type="ECO:0000256" key="7">
    <source>
        <dbReference type="PROSITE-ProRule" id="PRU01373"/>
    </source>
</evidence>
<dbReference type="PROSITE" id="PS52029">
    <property type="entry name" value="LD_TPASE"/>
    <property type="match status" value="1"/>
</dbReference>
<dbReference type="UniPathway" id="UPA00219"/>
<keyword evidence="5 7" id="KW-0573">Peptidoglycan synthesis</keyword>
<dbReference type="GO" id="GO:0071555">
    <property type="term" value="P:cell wall organization"/>
    <property type="evidence" value="ECO:0007669"/>
    <property type="project" value="UniProtKB-UniRule"/>
</dbReference>
<feature type="active site" description="Proton donor/acceptor" evidence="7">
    <location>
        <position position="369"/>
    </location>
</feature>
<dbReference type="AlphaFoldDB" id="A0A8E0WVC6"/>
<keyword evidence="4 7" id="KW-0133">Cell shape</keyword>
<feature type="domain" description="L,D-TPase catalytic" evidence="8">
    <location>
        <begin position="262"/>
        <end position="410"/>
    </location>
</feature>
<dbReference type="InterPro" id="IPR002477">
    <property type="entry name" value="Peptidoglycan-bd-like"/>
</dbReference>
<dbReference type="Gene3D" id="2.40.440.10">
    <property type="entry name" value="L,D-transpeptidase catalytic domain-like"/>
    <property type="match status" value="1"/>
</dbReference>
<dbReference type="EMBL" id="JANF02000004">
    <property type="protein sequence ID" value="KER38054.1"/>
    <property type="molecule type" value="Genomic_DNA"/>
</dbReference>
<dbReference type="InterPro" id="IPR005490">
    <property type="entry name" value="LD_TPept_cat_dom"/>
</dbReference>
<dbReference type="PANTHER" id="PTHR41533:SF1">
    <property type="entry name" value="L,D-TRANSPEPTIDASE YCBB-RELATED"/>
    <property type="match status" value="1"/>
</dbReference>
<feature type="active site" description="Nucleophile" evidence="7">
    <location>
        <position position="388"/>
    </location>
</feature>
<dbReference type="Pfam" id="PF01471">
    <property type="entry name" value="PG_binding_1"/>
    <property type="match status" value="1"/>
</dbReference>
<evidence type="ECO:0000256" key="1">
    <source>
        <dbReference type="ARBA" id="ARBA00004752"/>
    </source>
</evidence>
<dbReference type="SUPFAM" id="SSF47090">
    <property type="entry name" value="PGBD-like"/>
    <property type="match status" value="1"/>
</dbReference>